<reference evidence="1 2" key="1">
    <citation type="submission" date="2021-12" db="EMBL/GenBank/DDBJ databases">
        <title>Discovery of the Pendulisporaceae a myxobacterial family with distinct sporulation behavior and unique specialized metabolism.</title>
        <authorList>
            <person name="Garcia R."/>
            <person name="Popoff A."/>
            <person name="Bader C.D."/>
            <person name="Loehr J."/>
            <person name="Walesch S."/>
            <person name="Walt C."/>
            <person name="Boldt J."/>
            <person name="Bunk B."/>
            <person name="Haeckl F.J.F.P.J."/>
            <person name="Gunesch A.P."/>
            <person name="Birkelbach J."/>
            <person name="Nuebel U."/>
            <person name="Pietschmann T."/>
            <person name="Bach T."/>
            <person name="Mueller R."/>
        </authorList>
    </citation>
    <scope>NUCLEOTIDE SEQUENCE [LARGE SCALE GENOMIC DNA]</scope>
    <source>
        <strain evidence="1 2">MSr12523</strain>
    </source>
</reference>
<dbReference type="PANTHER" id="PTHR30149">
    <property type="entry name" value="HYDROGENASE PROTEIN ASSEMBLY PROTEIN HYPD"/>
    <property type="match status" value="1"/>
</dbReference>
<dbReference type="InterPro" id="IPR002780">
    <property type="entry name" value="Hyd_form_HypD"/>
</dbReference>
<sequence length="58" mass="6108">MTLLHGPGCPVCVTPIEMIDRALAIASRPDVTFCSYGDMLRVPGTRCDLLSATKGAEG</sequence>
<organism evidence="1 2">
    <name type="scientific">Pendulispora brunnea</name>
    <dbReference type="NCBI Taxonomy" id="2905690"/>
    <lineage>
        <taxon>Bacteria</taxon>
        <taxon>Pseudomonadati</taxon>
        <taxon>Myxococcota</taxon>
        <taxon>Myxococcia</taxon>
        <taxon>Myxococcales</taxon>
        <taxon>Sorangiineae</taxon>
        <taxon>Pendulisporaceae</taxon>
        <taxon>Pendulispora</taxon>
    </lineage>
</organism>
<proteinExistence type="predicted"/>
<dbReference type="Pfam" id="PF01924">
    <property type="entry name" value="HypD"/>
    <property type="match status" value="1"/>
</dbReference>
<dbReference type="PANTHER" id="PTHR30149:SF0">
    <property type="entry name" value="HYDROGENASE MATURATION FACTOR HYPD"/>
    <property type="match status" value="1"/>
</dbReference>
<gene>
    <name evidence="1" type="ORF">LZC95_35280</name>
</gene>
<protein>
    <submittedName>
        <fullName evidence="1">Hydrogenase formation protein HypD</fullName>
    </submittedName>
</protein>
<dbReference type="RefSeq" id="WP_394842324.1">
    <property type="nucleotide sequence ID" value="NZ_CP089982.1"/>
</dbReference>
<evidence type="ECO:0000313" key="2">
    <source>
        <dbReference type="Proteomes" id="UP001379533"/>
    </source>
</evidence>
<dbReference type="Proteomes" id="UP001379533">
    <property type="component" value="Chromosome"/>
</dbReference>
<dbReference type="InterPro" id="IPR042243">
    <property type="entry name" value="HypD_1"/>
</dbReference>
<name>A0ABZ2K3E0_9BACT</name>
<evidence type="ECO:0000313" key="1">
    <source>
        <dbReference type="EMBL" id="WXA91702.1"/>
    </source>
</evidence>
<dbReference type="Gene3D" id="3.40.50.11740">
    <property type="entry name" value="HypD, alpha/beta domain 2"/>
    <property type="match status" value="1"/>
</dbReference>
<accession>A0ABZ2K3E0</accession>
<keyword evidence="2" id="KW-1185">Reference proteome</keyword>
<dbReference type="EMBL" id="CP089982">
    <property type="protein sequence ID" value="WXA91702.1"/>
    <property type="molecule type" value="Genomic_DNA"/>
</dbReference>